<name>A0A834F7I1_ORYME</name>
<organism evidence="1 2">
    <name type="scientific">Oryzias melastigma</name>
    <name type="common">Marine medaka</name>
    <dbReference type="NCBI Taxonomy" id="30732"/>
    <lineage>
        <taxon>Eukaryota</taxon>
        <taxon>Metazoa</taxon>
        <taxon>Chordata</taxon>
        <taxon>Craniata</taxon>
        <taxon>Vertebrata</taxon>
        <taxon>Euteleostomi</taxon>
        <taxon>Actinopterygii</taxon>
        <taxon>Neopterygii</taxon>
        <taxon>Teleostei</taxon>
        <taxon>Neoteleostei</taxon>
        <taxon>Acanthomorphata</taxon>
        <taxon>Ovalentaria</taxon>
        <taxon>Atherinomorphae</taxon>
        <taxon>Beloniformes</taxon>
        <taxon>Adrianichthyidae</taxon>
        <taxon>Oryziinae</taxon>
        <taxon>Oryzias</taxon>
    </lineage>
</organism>
<dbReference type="AlphaFoldDB" id="A0A834F7I1"/>
<sequence length="102" mass="11683">MKCSFYRLIKNTCSSSLQGGNSFLRCAGHRKCLPCRLYGAPLRLEHSPRLCLLTLTEEEGKNSQQLRSQFLAGEFLRRFSSQELFLAKLPLGDFSRLLWQAL</sequence>
<dbReference type="Proteomes" id="UP000646548">
    <property type="component" value="Unassembled WGS sequence"/>
</dbReference>
<evidence type="ECO:0000313" key="2">
    <source>
        <dbReference type="Proteomes" id="UP000646548"/>
    </source>
</evidence>
<dbReference type="EMBL" id="WKFB01000298">
    <property type="protein sequence ID" value="KAF6727745.1"/>
    <property type="molecule type" value="Genomic_DNA"/>
</dbReference>
<comment type="caution">
    <text evidence="1">The sequence shown here is derived from an EMBL/GenBank/DDBJ whole genome shotgun (WGS) entry which is preliminary data.</text>
</comment>
<gene>
    <name evidence="1" type="ORF">FQA47_006888</name>
</gene>
<protein>
    <submittedName>
        <fullName evidence="1">Uncharacterized protein</fullName>
    </submittedName>
</protein>
<accession>A0A834F7I1</accession>
<reference evidence="1" key="1">
    <citation type="journal article" name="BMC Genomics">
        <title>Long-read sequencing and de novo genome assembly of marine medaka (Oryzias melastigma).</title>
        <authorList>
            <person name="Liang P."/>
            <person name="Saqib H.S.A."/>
            <person name="Ni X."/>
            <person name="Shen Y."/>
        </authorList>
    </citation>
    <scope>NUCLEOTIDE SEQUENCE</scope>
    <source>
        <strain evidence="1">Bigg-433</strain>
    </source>
</reference>
<proteinExistence type="predicted"/>
<evidence type="ECO:0000313" key="1">
    <source>
        <dbReference type="EMBL" id="KAF6727745.1"/>
    </source>
</evidence>